<dbReference type="AlphaFoldDB" id="A0A6S8AF58"/>
<dbReference type="GO" id="GO:0006099">
    <property type="term" value="P:tricarboxylic acid cycle"/>
    <property type="evidence" value="ECO:0007669"/>
    <property type="project" value="UniProtKB-KW"/>
</dbReference>
<keyword evidence="8" id="KW-0012">Acyltransferase</keyword>
<dbReference type="InterPro" id="IPR023213">
    <property type="entry name" value="CAT-like_dom_sf"/>
</dbReference>
<dbReference type="Gene3D" id="3.30.559.10">
    <property type="entry name" value="Chloramphenicol acetyltransferase-like domain"/>
    <property type="match status" value="1"/>
</dbReference>
<dbReference type="SUPFAM" id="SSF52777">
    <property type="entry name" value="CoA-dependent acyltransferases"/>
    <property type="match status" value="1"/>
</dbReference>
<dbReference type="EMBL" id="HBIN01001450">
    <property type="protein sequence ID" value="CAE0430514.1"/>
    <property type="molecule type" value="Transcribed_RNA"/>
</dbReference>
<evidence type="ECO:0000256" key="3">
    <source>
        <dbReference type="ARBA" id="ARBA00007317"/>
    </source>
</evidence>
<comment type="pathway">
    <text evidence="2">Amino-acid degradation; L-lysine degradation via saccharopine pathway; glutaryl-CoA from L-lysine: step 6/6.</text>
</comment>
<dbReference type="PANTHER" id="PTHR43416">
    <property type="entry name" value="DIHYDROLIPOYLLYSINE-RESIDUE SUCCINYLTRANSFERASE COMPONENT OF 2-OXOGLUTARATE DEHYDROGENASE COMPLEX, MITOCHONDRIAL-RELATED"/>
    <property type="match status" value="1"/>
</dbReference>
<accession>A0A6S8AF58</accession>
<dbReference type="FunFam" id="3.30.559.10:FF:000007">
    <property type="entry name" value="Dihydrolipoamide acetyltransferase component of pyruvate dehydrogenase complex"/>
    <property type="match status" value="1"/>
</dbReference>
<evidence type="ECO:0000259" key="10">
    <source>
        <dbReference type="Pfam" id="PF00198"/>
    </source>
</evidence>
<dbReference type="PANTHER" id="PTHR43416:SF5">
    <property type="entry name" value="DIHYDROLIPOYLLYSINE-RESIDUE SUCCINYLTRANSFERASE COMPONENT OF 2-OXOGLUTARATE DEHYDROGENASE COMPLEX, MITOCHONDRIAL"/>
    <property type="match status" value="1"/>
</dbReference>
<reference evidence="11" key="1">
    <citation type="submission" date="2021-01" db="EMBL/GenBank/DDBJ databases">
        <authorList>
            <person name="Corre E."/>
            <person name="Pelletier E."/>
            <person name="Niang G."/>
            <person name="Scheremetjew M."/>
            <person name="Finn R."/>
            <person name="Kale V."/>
            <person name="Holt S."/>
            <person name="Cochrane G."/>
            <person name="Meng A."/>
            <person name="Brown T."/>
            <person name="Cohen L."/>
        </authorList>
    </citation>
    <scope>NUCLEOTIDE SEQUENCE</scope>
    <source>
        <strain evidence="11">GSBS06</strain>
    </source>
</reference>
<sequence length="228" mass="25152">MVKMTPMRMKIASRLKESQNTAASLTTFNEIDMSNLMAMRNKYKDTFLNKHGVKLGFMSAFVAAATAALQEIPAVNGRIEDDHIVYNEFIDISVAVSSPRGLVVPVLRNCETKSFADIEANIVELGTKARNNTITLEDMAGGTFTVTNGGIFGSLMSTPMINQPQSAILGMHAIKERPVVVNGEIVIRPMMYVALTYDHRLIDGRESVTFLKSIKEKVEDPERLLLGL</sequence>
<comment type="similarity">
    <text evidence="3">Belongs to the 2-oxoacid dehydrogenase family.</text>
</comment>
<evidence type="ECO:0000313" key="12">
    <source>
        <dbReference type="EMBL" id="CAE0430514.1"/>
    </source>
</evidence>
<dbReference type="GO" id="GO:0005739">
    <property type="term" value="C:mitochondrion"/>
    <property type="evidence" value="ECO:0007669"/>
    <property type="project" value="TreeGrafter"/>
</dbReference>
<gene>
    <name evidence="11" type="ORF">ASTO00021_LOCUS858</name>
    <name evidence="12" type="ORF">ASTO00021_LOCUS859</name>
</gene>
<keyword evidence="7" id="KW-0450">Lipoyl</keyword>
<protein>
    <recommendedName>
        <fullName evidence="4">dihydrolipoyllysine-residue succinyltransferase</fullName>
        <ecNumber evidence="4">2.3.1.61</ecNumber>
    </recommendedName>
    <alternativeName>
        <fullName evidence="9">2-oxoglutarate dehydrogenase complex component E2</fullName>
    </alternativeName>
</protein>
<evidence type="ECO:0000256" key="2">
    <source>
        <dbReference type="ARBA" id="ARBA00005145"/>
    </source>
</evidence>
<keyword evidence="5" id="KW-0816">Tricarboxylic acid cycle</keyword>
<evidence type="ECO:0000256" key="1">
    <source>
        <dbReference type="ARBA" id="ARBA00001938"/>
    </source>
</evidence>
<dbReference type="InterPro" id="IPR001078">
    <property type="entry name" value="2-oxoacid_DH_actylTfrase"/>
</dbReference>
<evidence type="ECO:0000256" key="5">
    <source>
        <dbReference type="ARBA" id="ARBA00022532"/>
    </source>
</evidence>
<dbReference type="EMBL" id="HBIN01001449">
    <property type="protein sequence ID" value="CAE0430513.1"/>
    <property type="molecule type" value="Transcribed_RNA"/>
</dbReference>
<dbReference type="EC" id="2.3.1.61" evidence="4"/>
<evidence type="ECO:0000256" key="4">
    <source>
        <dbReference type="ARBA" id="ARBA00012945"/>
    </source>
</evidence>
<evidence type="ECO:0000256" key="9">
    <source>
        <dbReference type="ARBA" id="ARBA00032406"/>
    </source>
</evidence>
<name>A0A6S8AF58_9STRA</name>
<evidence type="ECO:0000256" key="6">
    <source>
        <dbReference type="ARBA" id="ARBA00022679"/>
    </source>
</evidence>
<dbReference type="GO" id="GO:0045252">
    <property type="term" value="C:oxoglutarate dehydrogenase complex"/>
    <property type="evidence" value="ECO:0007669"/>
    <property type="project" value="InterPro"/>
</dbReference>
<proteinExistence type="inferred from homology"/>
<comment type="cofactor">
    <cofactor evidence="1">
        <name>(R)-lipoate</name>
        <dbReference type="ChEBI" id="CHEBI:83088"/>
    </cofactor>
</comment>
<keyword evidence="6" id="KW-0808">Transferase</keyword>
<evidence type="ECO:0000313" key="11">
    <source>
        <dbReference type="EMBL" id="CAE0430513.1"/>
    </source>
</evidence>
<dbReference type="Pfam" id="PF00198">
    <property type="entry name" value="2-oxoacid_dh"/>
    <property type="match status" value="1"/>
</dbReference>
<dbReference type="InterPro" id="IPR050537">
    <property type="entry name" value="2-oxoacid_dehydrogenase"/>
</dbReference>
<evidence type="ECO:0000256" key="8">
    <source>
        <dbReference type="ARBA" id="ARBA00023315"/>
    </source>
</evidence>
<evidence type="ECO:0000256" key="7">
    <source>
        <dbReference type="ARBA" id="ARBA00022823"/>
    </source>
</evidence>
<organism evidence="11">
    <name type="scientific">Aplanochytrium stocchinoi</name>
    <dbReference type="NCBI Taxonomy" id="215587"/>
    <lineage>
        <taxon>Eukaryota</taxon>
        <taxon>Sar</taxon>
        <taxon>Stramenopiles</taxon>
        <taxon>Bigyra</taxon>
        <taxon>Labyrinthulomycetes</taxon>
        <taxon>Thraustochytrida</taxon>
        <taxon>Thraustochytriidae</taxon>
        <taxon>Aplanochytrium</taxon>
    </lineage>
</organism>
<feature type="domain" description="2-oxoacid dehydrogenase acyltransferase catalytic" evidence="10">
    <location>
        <begin position="2"/>
        <end position="226"/>
    </location>
</feature>
<dbReference type="NCBIfam" id="TIGR01347">
    <property type="entry name" value="sucB"/>
    <property type="match status" value="1"/>
</dbReference>
<dbReference type="GO" id="GO:0004149">
    <property type="term" value="F:dihydrolipoyllysine-residue succinyltransferase activity"/>
    <property type="evidence" value="ECO:0007669"/>
    <property type="project" value="UniProtKB-EC"/>
</dbReference>
<dbReference type="InterPro" id="IPR006255">
    <property type="entry name" value="SucB"/>
</dbReference>